<dbReference type="GO" id="GO:0030544">
    <property type="term" value="F:Hsp70 protein binding"/>
    <property type="evidence" value="ECO:0007669"/>
    <property type="project" value="TreeGrafter"/>
</dbReference>
<dbReference type="EMBL" id="OU503056">
    <property type="protein sequence ID" value="CAI9784471.1"/>
    <property type="molecule type" value="Genomic_DNA"/>
</dbReference>
<feature type="compositionally biased region" description="Gly residues" evidence="3">
    <location>
        <begin position="94"/>
        <end position="104"/>
    </location>
</feature>
<feature type="compositionally biased region" description="Low complexity" evidence="3">
    <location>
        <begin position="82"/>
        <end position="93"/>
    </location>
</feature>
<gene>
    <name evidence="4" type="ORF">FPE_LOCUS31901</name>
</gene>
<dbReference type="AlphaFoldDB" id="A0AAD2AAI5"/>
<accession>A0AAD2AAI5</accession>
<sequence>MVFADIGTHGYHYVITDQSRFCKRVQIPWHGASNAWPVGRLEEAIKDLHLASKLDYDEEISAVLKKAAYEKAKKQEQSSSIRRPGGVPRVMPGGFPGSMPGGMPGGFPGSMPGGMPETVDYSKILNLKLTLGLLTET</sequence>
<keyword evidence="2" id="KW-0802">TPR repeat</keyword>
<dbReference type="GO" id="GO:0000118">
    <property type="term" value="C:histone deacetylase complex"/>
    <property type="evidence" value="ECO:0007669"/>
    <property type="project" value="TreeGrafter"/>
</dbReference>
<reference evidence="4" key="1">
    <citation type="submission" date="2023-05" db="EMBL/GenBank/DDBJ databases">
        <authorList>
            <person name="Huff M."/>
        </authorList>
    </citation>
    <scope>NUCLEOTIDE SEQUENCE</scope>
</reference>
<keyword evidence="1" id="KW-0677">Repeat</keyword>
<organism evidence="4 5">
    <name type="scientific">Fraxinus pennsylvanica</name>
    <dbReference type="NCBI Taxonomy" id="56036"/>
    <lineage>
        <taxon>Eukaryota</taxon>
        <taxon>Viridiplantae</taxon>
        <taxon>Streptophyta</taxon>
        <taxon>Embryophyta</taxon>
        <taxon>Tracheophyta</taxon>
        <taxon>Spermatophyta</taxon>
        <taxon>Magnoliopsida</taxon>
        <taxon>eudicotyledons</taxon>
        <taxon>Gunneridae</taxon>
        <taxon>Pentapetalae</taxon>
        <taxon>asterids</taxon>
        <taxon>lamiids</taxon>
        <taxon>Lamiales</taxon>
        <taxon>Oleaceae</taxon>
        <taxon>Oleeae</taxon>
        <taxon>Fraxinus</taxon>
    </lineage>
</organism>
<dbReference type="PANTHER" id="PTHR45883">
    <property type="entry name" value="HSC70-INTERACTING PROTEIN"/>
    <property type="match status" value="1"/>
</dbReference>
<name>A0AAD2AAI5_9LAMI</name>
<evidence type="ECO:0000256" key="1">
    <source>
        <dbReference type="ARBA" id="ARBA00022737"/>
    </source>
</evidence>
<dbReference type="InterPro" id="IPR011990">
    <property type="entry name" value="TPR-like_helical_dom_sf"/>
</dbReference>
<dbReference type="PANTHER" id="PTHR45883:SF2">
    <property type="entry name" value="HSC70-INTERACTING PROTEIN"/>
    <property type="match status" value="1"/>
</dbReference>
<evidence type="ECO:0000313" key="4">
    <source>
        <dbReference type="EMBL" id="CAI9784471.1"/>
    </source>
</evidence>
<evidence type="ECO:0000256" key="3">
    <source>
        <dbReference type="SAM" id="MobiDB-lite"/>
    </source>
</evidence>
<dbReference type="Gene3D" id="1.25.40.10">
    <property type="entry name" value="Tetratricopeptide repeat domain"/>
    <property type="match status" value="1"/>
</dbReference>
<evidence type="ECO:0000256" key="2">
    <source>
        <dbReference type="ARBA" id="ARBA00022803"/>
    </source>
</evidence>
<proteinExistence type="predicted"/>
<evidence type="ECO:0000313" key="5">
    <source>
        <dbReference type="Proteomes" id="UP000834106"/>
    </source>
</evidence>
<dbReference type="Proteomes" id="UP000834106">
    <property type="component" value="Chromosome 21"/>
</dbReference>
<feature type="region of interest" description="Disordered" evidence="3">
    <location>
        <begin position="74"/>
        <end position="104"/>
    </location>
</feature>
<keyword evidence="5" id="KW-1185">Reference proteome</keyword>
<protein>
    <submittedName>
        <fullName evidence="4">Uncharacterized protein</fullName>
    </submittedName>
</protein>